<keyword evidence="1" id="KW-0812">Transmembrane</keyword>
<sequence>MSLFTLLPTEVHEELAELVLPTWAFPAIAAGIFLLLAIVTWSYRDVHHRHNDKTSADASSPQDAHH</sequence>
<keyword evidence="1" id="KW-1133">Transmembrane helix</keyword>
<evidence type="ECO:0000313" key="3">
    <source>
        <dbReference type="Proteomes" id="UP000617531"/>
    </source>
</evidence>
<keyword evidence="3" id="KW-1185">Reference proteome</keyword>
<evidence type="ECO:0000256" key="1">
    <source>
        <dbReference type="SAM" id="Phobius"/>
    </source>
</evidence>
<proteinExistence type="predicted"/>
<organism evidence="2 3">
    <name type="scientific">Pseudolysinimonas yzui</name>
    <dbReference type="NCBI Taxonomy" id="2708254"/>
    <lineage>
        <taxon>Bacteria</taxon>
        <taxon>Bacillati</taxon>
        <taxon>Actinomycetota</taxon>
        <taxon>Actinomycetes</taxon>
        <taxon>Micrococcales</taxon>
        <taxon>Microbacteriaceae</taxon>
        <taxon>Pseudolysinimonas</taxon>
    </lineage>
</organism>
<dbReference type="RefSeq" id="WP_191284032.1">
    <property type="nucleotide sequence ID" value="NZ_BNAI01000008.1"/>
</dbReference>
<dbReference type="AlphaFoldDB" id="A0A8J3M607"/>
<dbReference type="Proteomes" id="UP000617531">
    <property type="component" value="Unassembled WGS sequence"/>
</dbReference>
<dbReference type="EMBL" id="BNAI01000008">
    <property type="protein sequence ID" value="GHF24287.1"/>
    <property type="molecule type" value="Genomic_DNA"/>
</dbReference>
<reference evidence="2" key="2">
    <citation type="submission" date="2020-09" db="EMBL/GenBank/DDBJ databases">
        <authorList>
            <person name="Sun Q."/>
            <person name="Zhou Y."/>
        </authorList>
    </citation>
    <scope>NUCLEOTIDE SEQUENCE</scope>
    <source>
        <strain evidence="2">CGMCC 1.16548</strain>
    </source>
</reference>
<name>A0A8J3M607_9MICO</name>
<feature type="transmembrane region" description="Helical" evidence="1">
    <location>
        <begin position="20"/>
        <end position="43"/>
    </location>
</feature>
<keyword evidence="1" id="KW-0472">Membrane</keyword>
<protein>
    <submittedName>
        <fullName evidence="2">Uncharacterized protein</fullName>
    </submittedName>
</protein>
<gene>
    <name evidence="2" type="ORF">GCM10011600_26640</name>
</gene>
<accession>A0A8J3M607</accession>
<reference evidence="2" key="1">
    <citation type="journal article" date="2014" name="Int. J. Syst. Evol. Microbiol.">
        <title>Complete genome sequence of Corynebacterium casei LMG S-19264T (=DSM 44701T), isolated from a smear-ripened cheese.</title>
        <authorList>
            <consortium name="US DOE Joint Genome Institute (JGI-PGF)"/>
            <person name="Walter F."/>
            <person name="Albersmeier A."/>
            <person name="Kalinowski J."/>
            <person name="Ruckert C."/>
        </authorList>
    </citation>
    <scope>NUCLEOTIDE SEQUENCE</scope>
    <source>
        <strain evidence="2">CGMCC 1.16548</strain>
    </source>
</reference>
<evidence type="ECO:0000313" key="2">
    <source>
        <dbReference type="EMBL" id="GHF24287.1"/>
    </source>
</evidence>
<comment type="caution">
    <text evidence="2">The sequence shown here is derived from an EMBL/GenBank/DDBJ whole genome shotgun (WGS) entry which is preliminary data.</text>
</comment>